<protein>
    <submittedName>
        <fullName evidence="2">DUF1819 family protein</fullName>
    </submittedName>
</protein>
<sequence length="211" mass="24929">MSINKTLYSASFTAASLAFNETNALLPILMSTDADVLIKDEIRENRLLHIHSEQSRKRVITEIQKRFRSVGRSFWELYMNQQEKEQRTFLFFVLLKCYRLLFDFHFNVVIPKWRSVEQKVATSDFLSELYELAAKDKFVDSWSEQTKKKVAKTYIVILKQCGILDAVTMNLSSLRLKDENYAYFLQNNEGWFLEACLLPAYEIERIKEILR</sequence>
<dbReference type="EMBL" id="JACRTI010000009">
    <property type="protein sequence ID" value="MBC8601242.1"/>
    <property type="molecule type" value="Genomic_DNA"/>
</dbReference>
<evidence type="ECO:0000313" key="4">
    <source>
        <dbReference type="Proteomes" id="UP000629596"/>
    </source>
</evidence>
<evidence type="ECO:0000313" key="1">
    <source>
        <dbReference type="EMBL" id="MBC8601242.1"/>
    </source>
</evidence>
<dbReference type="AlphaFoldDB" id="A0A3D8HGP1"/>
<evidence type="ECO:0000313" key="3">
    <source>
        <dbReference type="Proteomes" id="UP000256321"/>
    </source>
</evidence>
<name>A0A3D8HGP1_9BACT</name>
<dbReference type="EMBL" id="QREV01000009">
    <property type="protein sequence ID" value="RDU50108.1"/>
    <property type="molecule type" value="Genomic_DNA"/>
</dbReference>
<dbReference type="InterPro" id="IPR023137">
    <property type="entry name" value="BrxA_sf"/>
</dbReference>
<proteinExistence type="predicted"/>
<dbReference type="Proteomes" id="UP000256321">
    <property type="component" value="Unassembled WGS sequence"/>
</dbReference>
<dbReference type="InterPro" id="IPR014948">
    <property type="entry name" value="BrxA"/>
</dbReference>
<dbReference type="Gene3D" id="1.10.3540.10">
    <property type="entry name" value="uncharacterized protein from magnetospirillum magneticum domain"/>
    <property type="match status" value="1"/>
</dbReference>
<dbReference type="Pfam" id="PF08849">
    <property type="entry name" value="BrxA"/>
    <property type="match status" value="1"/>
</dbReference>
<reference evidence="2 3" key="1">
    <citation type="submission" date="2018-07" db="EMBL/GenBank/DDBJ databases">
        <title>Parabacteroides acidifaciens nov. sp., isolated from human feces.</title>
        <authorList>
            <person name="Wang Y.J."/>
        </authorList>
    </citation>
    <scope>NUCLEOTIDE SEQUENCE [LARGE SCALE GENOMIC DNA]</scope>
    <source>
        <strain evidence="2 3">426-9</strain>
    </source>
</reference>
<accession>A0A3D8HGP1</accession>
<dbReference type="Proteomes" id="UP000629596">
    <property type="component" value="Unassembled WGS sequence"/>
</dbReference>
<organism evidence="2 3">
    <name type="scientific">Parabacteroides acidifaciens</name>
    <dbReference type="NCBI Taxonomy" id="2290935"/>
    <lineage>
        <taxon>Bacteria</taxon>
        <taxon>Pseudomonadati</taxon>
        <taxon>Bacteroidota</taxon>
        <taxon>Bacteroidia</taxon>
        <taxon>Bacteroidales</taxon>
        <taxon>Tannerellaceae</taxon>
        <taxon>Parabacteroides</taxon>
    </lineage>
</organism>
<comment type="caution">
    <text evidence="2">The sequence shown here is derived from an EMBL/GenBank/DDBJ whole genome shotgun (WGS) entry which is preliminary data.</text>
</comment>
<evidence type="ECO:0000313" key="2">
    <source>
        <dbReference type="EMBL" id="RDU50108.1"/>
    </source>
</evidence>
<gene>
    <name evidence="2" type="ORF">DWU89_05970</name>
    <name evidence="1" type="ORF">H8784_05840</name>
</gene>
<reference evidence="1 4" key="2">
    <citation type="submission" date="2020-08" db="EMBL/GenBank/DDBJ databases">
        <title>Genome public.</title>
        <authorList>
            <person name="Liu C."/>
            <person name="Sun Q."/>
        </authorList>
    </citation>
    <scope>NUCLEOTIDE SEQUENCE [LARGE SCALE GENOMIC DNA]</scope>
    <source>
        <strain evidence="1 4">426_9</strain>
    </source>
</reference>
<dbReference type="RefSeq" id="WP_115498727.1">
    <property type="nucleotide sequence ID" value="NZ_JACRTI010000009.1"/>
</dbReference>
<keyword evidence="4" id="KW-1185">Reference proteome</keyword>